<reference evidence="20 21" key="1">
    <citation type="journal article" date="2018" name="Nat. Ecol. Evol.">
        <title>Pezizomycetes genomes reveal the molecular basis of ectomycorrhizal truffle lifestyle.</title>
        <authorList>
            <person name="Murat C."/>
            <person name="Payen T."/>
            <person name="Noel B."/>
            <person name="Kuo A."/>
            <person name="Morin E."/>
            <person name="Chen J."/>
            <person name="Kohler A."/>
            <person name="Krizsan K."/>
            <person name="Balestrini R."/>
            <person name="Da Silva C."/>
            <person name="Montanini B."/>
            <person name="Hainaut M."/>
            <person name="Levati E."/>
            <person name="Barry K.W."/>
            <person name="Belfiori B."/>
            <person name="Cichocki N."/>
            <person name="Clum A."/>
            <person name="Dockter R.B."/>
            <person name="Fauchery L."/>
            <person name="Guy J."/>
            <person name="Iotti M."/>
            <person name="Le Tacon F."/>
            <person name="Lindquist E.A."/>
            <person name="Lipzen A."/>
            <person name="Malagnac F."/>
            <person name="Mello A."/>
            <person name="Molinier V."/>
            <person name="Miyauchi S."/>
            <person name="Poulain J."/>
            <person name="Riccioni C."/>
            <person name="Rubini A."/>
            <person name="Sitrit Y."/>
            <person name="Splivallo R."/>
            <person name="Traeger S."/>
            <person name="Wang M."/>
            <person name="Zifcakova L."/>
            <person name="Wipf D."/>
            <person name="Zambonelli A."/>
            <person name="Paolocci F."/>
            <person name="Nowrousian M."/>
            <person name="Ottonello S."/>
            <person name="Baldrian P."/>
            <person name="Spatafora J.W."/>
            <person name="Henrissat B."/>
            <person name="Nagy L.G."/>
            <person name="Aury J.M."/>
            <person name="Wincker P."/>
            <person name="Grigoriev I.V."/>
            <person name="Bonfante P."/>
            <person name="Martin F.M."/>
        </authorList>
    </citation>
    <scope>NUCLEOTIDE SEQUENCE [LARGE SCALE GENOMIC DNA]</scope>
    <source>
        <strain evidence="20 21">120613-1</strain>
    </source>
</reference>
<evidence type="ECO:0000313" key="21">
    <source>
        <dbReference type="Proteomes" id="UP000276215"/>
    </source>
</evidence>
<dbReference type="InterPro" id="IPR033130">
    <property type="entry name" value="RNase_T2_His_AS_2"/>
</dbReference>
<keyword evidence="10" id="KW-0378">Hydrolase</keyword>
<evidence type="ECO:0000313" key="20">
    <source>
        <dbReference type="EMBL" id="RPB00769.1"/>
    </source>
</evidence>
<dbReference type="InterPro" id="IPR001568">
    <property type="entry name" value="RNase_T2-like"/>
</dbReference>
<proteinExistence type="inferred from homology"/>
<dbReference type="GO" id="GO:0005775">
    <property type="term" value="C:vacuolar lumen"/>
    <property type="evidence" value="ECO:0007669"/>
    <property type="project" value="UniProtKB-SubCell"/>
</dbReference>
<feature type="active site" evidence="16">
    <location>
        <position position="147"/>
    </location>
</feature>
<evidence type="ECO:0000256" key="6">
    <source>
        <dbReference type="ARBA" id="ARBA00022554"/>
    </source>
</evidence>
<dbReference type="PANTHER" id="PTHR11240">
    <property type="entry name" value="RIBONUCLEASE T2"/>
    <property type="match status" value="1"/>
</dbReference>
<evidence type="ECO:0000256" key="1">
    <source>
        <dbReference type="ARBA" id="ARBA00004410"/>
    </source>
</evidence>
<dbReference type="EC" id="4.6.1.19" evidence="4"/>
<feature type="active site" evidence="16">
    <location>
        <position position="143"/>
    </location>
</feature>
<dbReference type="PROSITE" id="PS00531">
    <property type="entry name" value="RNASE_T2_2"/>
    <property type="match status" value="1"/>
</dbReference>
<protein>
    <recommendedName>
        <fullName evidence="15">Ribonuclease T2-like</fullName>
        <ecNumber evidence="4">4.6.1.19</ecNumber>
    </recommendedName>
</protein>
<dbReference type="GO" id="GO:0033897">
    <property type="term" value="F:ribonuclease T2 activity"/>
    <property type="evidence" value="ECO:0007669"/>
    <property type="project" value="UniProtKB-EC"/>
</dbReference>
<name>A0A3N4JUQ9_9PEZI</name>
<evidence type="ECO:0000256" key="12">
    <source>
        <dbReference type="ARBA" id="ARBA00023180"/>
    </source>
</evidence>
<organism evidence="20 21">
    <name type="scientific">Choiromyces venosus 120613-1</name>
    <dbReference type="NCBI Taxonomy" id="1336337"/>
    <lineage>
        <taxon>Eukaryota</taxon>
        <taxon>Fungi</taxon>
        <taxon>Dikarya</taxon>
        <taxon>Ascomycota</taxon>
        <taxon>Pezizomycotina</taxon>
        <taxon>Pezizomycetes</taxon>
        <taxon>Pezizales</taxon>
        <taxon>Tuberaceae</taxon>
        <taxon>Choiromyces</taxon>
    </lineage>
</organism>
<dbReference type="PROSITE" id="PS00530">
    <property type="entry name" value="RNASE_T2_1"/>
    <property type="match status" value="1"/>
</dbReference>
<dbReference type="CDD" id="cd01061">
    <property type="entry name" value="RNase_T2_euk"/>
    <property type="match status" value="1"/>
</dbReference>
<keyword evidence="11" id="KW-1015">Disulfide bond</keyword>
<dbReference type="Gene3D" id="3.90.730.10">
    <property type="entry name" value="Ribonuclease T2-like"/>
    <property type="match status" value="1"/>
</dbReference>
<dbReference type="STRING" id="1336337.A0A3N4JUQ9"/>
<keyword evidence="7" id="KW-0540">Nuclease</keyword>
<evidence type="ECO:0000256" key="14">
    <source>
        <dbReference type="ARBA" id="ARBA00025494"/>
    </source>
</evidence>
<evidence type="ECO:0000256" key="15">
    <source>
        <dbReference type="ARBA" id="ARBA00071169"/>
    </source>
</evidence>
<evidence type="ECO:0000256" key="3">
    <source>
        <dbReference type="ARBA" id="ARBA00007469"/>
    </source>
</evidence>
<dbReference type="InterPro" id="IPR057328">
    <property type="entry name" value="RNaseT2L_C"/>
</dbReference>
<dbReference type="GO" id="GO:0016787">
    <property type="term" value="F:hydrolase activity"/>
    <property type="evidence" value="ECO:0007669"/>
    <property type="project" value="UniProtKB-KW"/>
</dbReference>
<dbReference type="GO" id="GO:0005576">
    <property type="term" value="C:extracellular region"/>
    <property type="evidence" value="ECO:0007669"/>
    <property type="project" value="TreeGrafter"/>
</dbReference>
<dbReference type="InterPro" id="IPR018188">
    <property type="entry name" value="RNase_T2_His_AS_1"/>
</dbReference>
<evidence type="ECO:0000256" key="18">
    <source>
        <dbReference type="SAM" id="SignalP"/>
    </source>
</evidence>
<comment type="similarity">
    <text evidence="3 17">Belongs to the RNase T2 family.</text>
</comment>
<evidence type="ECO:0000256" key="2">
    <source>
        <dbReference type="ARBA" id="ARBA00004496"/>
    </source>
</evidence>
<keyword evidence="9" id="KW-0255">Endonuclease</keyword>
<dbReference type="AlphaFoldDB" id="A0A3N4JUQ9"/>
<keyword evidence="12" id="KW-0325">Glycoprotein</keyword>
<dbReference type="FunFam" id="3.90.730.10:FF:000004">
    <property type="entry name" value="Ribonuclease T2-like"/>
    <property type="match status" value="1"/>
</dbReference>
<dbReference type="OrthoDB" id="435754at2759"/>
<dbReference type="GO" id="GO:0006401">
    <property type="term" value="P:RNA catabolic process"/>
    <property type="evidence" value="ECO:0007669"/>
    <property type="project" value="TreeGrafter"/>
</dbReference>
<comment type="function">
    <text evidence="14">Rnase which modulates cell survival under stress conditions. Released from the vacuole to the cytoplasm during stress to promote tRNA and rRNA cleavage and to activate separately a downstream pathway that promotes cell death. Involved in cell size, vacuolar morphology and growth at high temperatures and high salt concentration.</text>
</comment>
<evidence type="ECO:0000256" key="13">
    <source>
        <dbReference type="ARBA" id="ARBA00023239"/>
    </source>
</evidence>
<evidence type="ECO:0000256" key="5">
    <source>
        <dbReference type="ARBA" id="ARBA00022490"/>
    </source>
</evidence>
<accession>A0A3N4JUQ9</accession>
<feature type="domain" description="RNase T2-like C-terminal" evidence="19">
    <location>
        <begin position="288"/>
        <end position="400"/>
    </location>
</feature>
<evidence type="ECO:0000256" key="9">
    <source>
        <dbReference type="ARBA" id="ARBA00022759"/>
    </source>
</evidence>
<keyword evidence="21" id="KW-1185">Reference proteome</keyword>
<evidence type="ECO:0000256" key="10">
    <source>
        <dbReference type="ARBA" id="ARBA00022801"/>
    </source>
</evidence>
<evidence type="ECO:0000256" key="17">
    <source>
        <dbReference type="RuleBase" id="RU004328"/>
    </source>
</evidence>
<keyword evidence="13" id="KW-0456">Lyase</keyword>
<evidence type="ECO:0000259" key="19">
    <source>
        <dbReference type="Pfam" id="PF25488"/>
    </source>
</evidence>
<dbReference type="Pfam" id="PF25488">
    <property type="entry name" value="RNaseT2L_C"/>
    <property type="match status" value="1"/>
</dbReference>
<feature type="signal peptide" evidence="18">
    <location>
        <begin position="1"/>
        <end position="20"/>
    </location>
</feature>
<dbReference type="Pfam" id="PF00445">
    <property type="entry name" value="Ribonuclease_T2"/>
    <property type="match status" value="1"/>
</dbReference>
<evidence type="ECO:0000256" key="16">
    <source>
        <dbReference type="PIRSR" id="PIRSR633697-1"/>
    </source>
</evidence>
<sequence length="402" mass="42372">MPFSMRSIVCVLGLSQAALGFQSYARGLSSIAGTPASCSNTQISCRNTTAVPGACCFNHPGGQLLLTQFWDTNPSTGPVDAWTLHGLWPDNCDGTWEQHCDISREYTGIRESIQATGEIALLSYMDQYWKDYQGDDESLWKHEWDKHGTCINTLNTKCYQGYSAREEMIDYFQVTVDLFKTLDSYKMLAAAGITPSSTKTYTSAAIQDALTATHGFPVTIGCKNGEFNEIWYHYNVKGSLQTGEFIPTSPDGTKSTCATSGVKYLPKSGAATPTTTISGSLAPTGGVFSGSGYLNVNTGGATKGCIISAGTWYTTGTCAKFTATPSSSGFTLTSSKGNCGIASGAFSCGSGVTATVFMASGGSLAVSGSTAFYANAVPTGTTQATVYTTSKATSLTIVWQAI</sequence>
<dbReference type="EMBL" id="ML120377">
    <property type="protein sequence ID" value="RPB00769.1"/>
    <property type="molecule type" value="Genomic_DNA"/>
</dbReference>
<keyword evidence="8 18" id="KW-0732">Signal</keyword>
<gene>
    <name evidence="20" type="ORF">L873DRAFT_1735835</name>
</gene>
<keyword evidence="6" id="KW-0926">Vacuole</keyword>
<evidence type="ECO:0000256" key="4">
    <source>
        <dbReference type="ARBA" id="ARBA00012571"/>
    </source>
</evidence>
<keyword evidence="5" id="KW-0963">Cytoplasm</keyword>
<dbReference type="InterPro" id="IPR036430">
    <property type="entry name" value="RNase_T2-like_sf"/>
</dbReference>
<dbReference type="GO" id="GO:0003723">
    <property type="term" value="F:RNA binding"/>
    <property type="evidence" value="ECO:0007669"/>
    <property type="project" value="InterPro"/>
</dbReference>
<feature type="active site" evidence="16">
    <location>
        <position position="85"/>
    </location>
</feature>
<dbReference type="Proteomes" id="UP000276215">
    <property type="component" value="Unassembled WGS sequence"/>
</dbReference>
<dbReference type="PANTHER" id="PTHR11240:SF22">
    <property type="entry name" value="RIBONUCLEASE T2"/>
    <property type="match status" value="1"/>
</dbReference>
<feature type="chain" id="PRO_5018307756" description="Ribonuclease T2-like" evidence="18">
    <location>
        <begin position="21"/>
        <end position="402"/>
    </location>
</feature>
<evidence type="ECO:0000256" key="11">
    <source>
        <dbReference type="ARBA" id="ARBA00023157"/>
    </source>
</evidence>
<evidence type="ECO:0000256" key="8">
    <source>
        <dbReference type="ARBA" id="ARBA00022729"/>
    </source>
</evidence>
<dbReference type="SUPFAM" id="SSF55895">
    <property type="entry name" value="Ribonuclease Rh-like"/>
    <property type="match status" value="1"/>
</dbReference>
<evidence type="ECO:0000256" key="7">
    <source>
        <dbReference type="ARBA" id="ARBA00022722"/>
    </source>
</evidence>
<dbReference type="InterPro" id="IPR033697">
    <property type="entry name" value="Ribonuclease_T2_eukaryotic"/>
</dbReference>
<comment type="subcellular location">
    <subcellularLocation>
        <location evidence="2">Cytoplasm</location>
    </subcellularLocation>
    <subcellularLocation>
        <location evidence="1">Vacuole lumen</location>
    </subcellularLocation>
</comment>